<dbReference type="Proteomes" id="UP000309215">
    <property type="component" value="Unassembled WGS sequence"/>
</dbReference>
<dbReference type="SUPFAM" id="SSF48371">
    <property type="entry name" value="ARM repeat"/>
    <property type="match status" value="1"/>
</dbReference>
<proteinExistence type="predicted"/>
<dbReference type="AlphaFoldDB" id="A0A4U1IUJ4"/>
<evidence type="ECO:0000313" key="4">
    <source>
        <dbReference type="Proteomes" id="UP000309215"/>
    </source>
</evidence>
<dbReference type="Pfam" id="PF13646">
    <property type="entry name" value="HEAT_2"/>
    <property type="match status" value="1"/>
</dbReference>
<keyword evidence="2" id="KW-0472">Membrane</keyword>
<evidence type="ECO:0000256" key="1">
    <source>
        <dbReference type="SAM" id="MobiDB-lite"/>
    </source>
</evidence>
<evidence type="ECO:0008006" key="5">
    <source>
        <dbReference type="Google" id="ProtNLM"/>
    </source>
</evidence>
<dbReference type="InterPro" id="IPR016024">
    <property type="entry name" value="ARM-type_fold"/>
</dbReference>
<protein>
    <recommendedName>
        <fullName evidence="5">HEAT repeat domain-containing protein</fullName>
    </recommendedName>
</protein>
<dbReference type="OrthoDB" id="5509635at2"/>
<evidence type="ECO:0000256" key="2">
    <source>
        <dbReference type="SAM" id="Phobius"/>
    </source>
</evidence>
<accession>A0A4U1IUJ4</accession>
<comment type="caution">
    <text evidence="3">The sequence shown here is derived from an EMBL/GenBank/DDBJ whole genome shotgun (WGS) entry which is preliminary data.</text>
</comment>
<dbReference type="InterPro" id="IPR011989">
    <property type="entry name" value="ARM-like"/>
</dbReference>
<feature type="compositionally biased region" description="Low complexity" evidence="1">
    <location>
        <begin position="522"/>
        <end position="533"/>
    </location>
</feature>
<keyword evidence="2" id="KW-0812">Transmembrane</keyword>
<feature type="region of interest" description="Disordered" evidence="1">
    <location>
        <begin position="513"/>
        <end position="534"/>
    </location>
</feature>
<dbReference type="EMBL" id="SSMQ01000074">
    <property type="protein sequence ID" value="TKC98101.1"/>
    <property type="molecule type" value="Genomic_DNA"/>
</dbReference>
<name>A0A4U1IUJ4_9BACT</name>
<feature type="transmembrane region" description="Helical" evidence="2">
    <location>
        <begin position="536"/>
        <end position="557"/>
    </location>
</feature>
<dbReference type="Gene3D" id="1.25.10.10">
    <property type="entry name" value="Leucine-rich Repeat Variant"/>
    <property type="match status" value="1"/>
</dbReference>
<gene>
    <name evidence="3" type="ORF">E8A74_42475</name>
</gene>
<sequence>MNDVADELAEQDGSSRRVLERRHHRRVGHGPKALVQRFSERVLAREQAAAPELAERFDAPFAPDAHDFPVPEGIGGMDREIELLLEPIDDLLKVLVIRHGFSPEFPAPGHSPPTLGPILTCFPAPSKDSRLAPGLDPARARRRHVEPISSSIRAVPRARASLCVSATSVVFLALAPALVEAHTIPGGLTLHQMASAADVIAAARIEHVGAEPHGAGPLPPVEVRILEWLREGDTKVENIRFVPHRHADERYVVGEEILLFLERRRPDAKDAAAVPYQSVEAIADRIVLVPATRATWIDATRAYAALGKGARASDDPAALGRVTVSMLGSAEPRIVTFALRDLTLAGAAPLIGEADVPALTALLDDGARPATLRVGLLMELERRKLVPVGPSWIPLLRAAPPNDRVQVIRAAAARAFVPAVTAELASILEKGERDAAIAAARALGAEGNEAAVEPLGRAVDREPEELRFAALGSLRRVGSPAAREILARVAKSHADPETRRVATTEQNLLDARAAAPPPAPAPAGTSAPSPSSGTGLGWKGITAGIVAVMLACLVVFLRKGKGKSE</sequence>
<organism evidence="3 4">
    <name type="scientific">Polyangium fumosum</name>
    <dbReference type="NCBI Taxonomy" id="889272"/>
    <lineage>
        <taxon>Bacteria</taxon>
        <taxon>Pseudomonadati</taxon>
        <taxon>Myxococcota</taxon>
        <taxon>Polyangia</taxon>
        <taxon>Polyangiales</taxon>
        <taxon>Polyangiaceae</taxon>
        <taxon>Polyangium</taxon>
    </lineage>
</organism>
<keyword evidence="2" id="KW-1133">Transmembrane helix</keyword>
<keyword evidence="4" id="KW-1185">Reference proteome</keyword>
<evidence type="ECO:0000313" key="3">
    <source>
        <dbReference type="EMBL" id="TKC98101.1"/>
    </source>
</evidence>
<reference evidence="3 4" key="1">
    <citation type="submission" date="2019-04" db="EMBL/GenBank/DDBJ databases">
        <authorList>
            <person name="Li Y."/>
            <person name="Wang J."/>
        </authorList>
    </citation>
    <scope>NUCLEOTIDE SEQUENCE [LARGE SCALE GENOMIC DNA]</scope>
    <source>
        <strain evidence="3 4">DSM 14668</strain>
    </source>
</reference>